<dbReference type="Gene3D" id="2.60.40.420">
    <property type="entry name" value="Cupredoxins - blue copper proteins"/>
    <property type="match status" value="1"/>
</dbReference>
<evidence type="ECO:0000256" key="4">
    <source>
        <dbReference type="SAM" id="SignalP"/>
    </source>
</evidence>
<name>A0AA88RYQ0_9ASTE</name>
<feature type="domain" description="Phytocyanin" evidence="5">
    <location>
        <begin position="20"/>
        <end position="131"/>
    </location>
</feature>
<gene>
    <name evidence="6" type="ORF">RJ640_007348</name>
</gene>
<dbReference type="CDD" id="cd04216">
    <property type="entry name" value="Phytocyanin"/>
    <property type="match status" value="1"/>
</dbReference>
<evidence type="ECO:0000259" key="5">
    <source>
        <dbReference type="PROSITE" id="PS51485"/>
    </source>
</evidence>
<dbReference type="InterPro" id="IPR039391">
    <property type="entry name" value="Phytocyanin-like"/>
</dbReference>
<organism evidence="6 7">
    <name type="scientific">Escallonia rubra</name>
    <dbReference type="NCBI Taxonomy" id="112253"/>
    <lineage>
        <taxon>Eukaryota</taxon>
        <taxon>Viridiplantae</taxon>
        <taxon>Streptophyta</taxon>
        <taxon>Embryophyta</taxon>
        <taxon>Tracheophyta</taxon>
        <taxon>Spermatophyta</taxon>
        <taxon>Magnoliopsida</taxon>
        <taxon>eudicotyledons</taxon>
        <taxon>Gunneridae</taxon>
        <taxon>Pentapetalae</taxon>
        <taxon>asterids</taxon>
        <taxon>campanulids</taxon>
        <taxon>Escalloniales</taxon>
        <taxon>Escalloniaceae</taxon>
        <taxon>Escallonia</taxon>
    </lineage>
</organism>
<sequence length="200" mass="20095">MAMTAAFLILLLVAPAVYGAEHVVGGSSGWTQSVNYVKWAAGETFTAGDTLCKKTNPILLSSTVFSYGSSSHSVDQVSQADYNSCTTGSALASYNGGQNTISLTKTGPMYFLCPSFGHCGGGMKLAINVVAASGTPSGTPPSTTSPPTGSAAPTTTPPSTNTPTTHSPPPPSSVAGSLGNMNHLILGISLVLAPIIALMG</sequence>
<reference evidence="6" key="1">
    <citation type="submission" date="2022-12" db="EMBL/GenBank/DDBJ databases">
        <title>Draft genome assemblies for two species of Escallonia (Escalloniales).</title>
        <authorList>
            <person name="Chanderbali A."/>
            <person name="Dervinis C."/>
            <person name="Anghel I."/>
            <person name="Soltis D."/>
            <person name="Soltis P."/>
            <person name="Zapata F."/>
        </authorList>
    </citation>
    <scope>NUCLEOTIDE SEQUENCE</scope>
    <source>
        <strain evidence="6">UCBG92.1500</strain>
        <tissue evidence="6">Leaf</tissue>
    </source>
</reference>
<comment type="caution">
    <text evidence="6">The sequence shown here is derived from an EMBL/GenBank/DDBJ whole genome shotgun (WGS) entry which is preliminary data.</text>
</comment>
<evidence type="ECO:0000256" key="1">
    <source>
        <dbReference type="ARBA" id="ARBA00022723"/>
    </source>
</evidence>
<evidence type="ECO:0000313" key="6">
    <source>
        <dbReference type="EMBL" id="KAK2992180.1"/>
    </source>
</evidence>
<dbReference type="PROSITE" id="PS51485">
    <property type="entry name" value="PHYTOCYANIN"/>
    <property type="match status" value="1"/>
</dbReference>
<dbReference type="AlphaFoldDB" id="A0AA88RYQ0"/>
<dbReference type="InterPro" id="IPR008972">
    <property type="entry name" value="Cupredoxin"/>
</dbReference>
<feature type="region of interest" description="Disordered" evidence="3">
    <location>
        <begin position="135"/>
        <end position="175"/>
    </location>
</feature>
<dbReference type="PANTHER" id="PTHR33021">
    <property type="entry name" value="BLUE COPPER PROTEIN"/>
    <property type="match status" value="1"/>
</dbReference>
<feature type="chain" id="PRO_5041655065" description="Phytocyanin domain-containing protein" evidence="4">
    <location>
        <begin position="20"/>
        <end position="200"/>
    </location>
</feature>
<dbReference type="FunFam" id="2.60.40.420:FF:000003">
    <property type="entry name" value="Blue copper"/>
    <property type="match status" value="1"/>
</dbReference>
<dbReference type="PANTHER" id="PTHR33021:SF350">
    <property type="entry name" value="UCLACYANIN-2"/>
    <property type="match status" value="1"/>
</dbReference>
<dbReference type="GO" id="GO:0005886">
    <property type="term" value="C:plasma membrane"/>
    <property type="evidence" value="ECO:0007669"/>
    <property type="project" value="TreeGrafter"/>
</dbReference>
<evidence type="ECO:0000313" key="7">
    <source>
        <dbReference type="Proteomes" id="UP001187471"/>
    </source>
</evidence>
<dbReference type="InterPro" id="IPR003245">
    <property type="entry name" value="Phytocyanin_dom"/>
</dbReference>
<feature type="signal peptide" evidence="4">
    <location>
        <begin position="1"/>
        <end position="19"/>
    </location>
</feature>
<dbReference type="GO" id="GO:0009055">
    <property type="term" value="F:electron transfer activity"/>
    <property type="evidence" value="ECO:0007669"/>
    <property type="project" value="InterPro"/>
</dbReference>
<feature type="compositionally biased region" description="Low complexity" evidence="3">
    <location>
        <begin position="135"/>
        <end position="165"/>
    </location>
</feature>
<evidence type="ECO:0000256" key="3">
    <source>
        <dbReference type="SAM" id="MobiDB-lite"/>
    </source>
</evidence>
<keyword evidence="1" id="KW-0479">Metal-binding</keyword>
<dbReference type="Proteomes" id="UP001187471">
    <property type="component" value="Unassembled WGS sequence"/>
</dbReference>
<protein>
    <recommendedName>
        <fullName evidence="5">Phytocyanin domain-containing protein</fullName>
    </recommendedName>
</protein>
<keyword evidence="7" id="KW-1185">Reference proteome</keyword>
<keyword evidence="2" id="KW-0325">Glycoprotein</keyword>
<evidence type="ECO:0000256" key="2">
    <source>
        <dbReference type="ARBA" id="ARBA00023180"/>
    </source>
</evidence>
<dbReference type="SUPFAM" id="SSF49503">
    <property type="entry name" value="Cupredoxins"/>
    <property type="match status" value="1"/>
</dbReference>
<dbReference type="EMBL" id="JAVXUO010000426">
    <property type="protein sequence ID" value="KAK2992180.1"/>
    <property type="molecule type" value="Genomic_DNA"/>
</dbReference>
<accession>A0AA88RYQ0</accession>
<keyword evidence="4" id="KW-0732">Signal</keyword>
<dbReference type="Pfam" id="PF02298">
    <property type="entry name" value="Cu_bind_like"/>
    <property type="match status" value="1"/>
</dbReference>
<dbReference type="GO" id="GO:0046872">
    <property type="term" value="F:metal ion binding"/>
    <property type="evidence" value="ECO:0007669"/>
    <property type="project" value="UniProtKB-KW"/>
</dbReference>
<proteinExistence type="predicted"/>